<dbReference type="PANTHER" id="PTHR30204">
    <property type="entry name" value="REDOX-CYCLING DRUG-SENSING TRANSCRIPTIONAL ACTIVATOR SOXR"/>
    <property type="match status" value="1"/>
</dbReference>
<dbReference type="InterPro" id="IPR047057">
    <property type="entry name" value="MerR_fam"/>
</dbReference>
<dbReference type="EMBL" id="CP101620">
    <property type="protein sequence ID" value="UTY39669.1"/>
    <property type="molecule type" value="Genomic_DNA"/>
</dbReference>
<evidence type="ECO:0000313" key="6">
    <source>
        <dbReference type="Proteomes" id="UP001060112"/>
    </source>
</evidence>
<dbReference type="PANTHER" id="PTHR30204:SF94">
    <property type="entry name" value="HEAVY METAL-DEPENDENT TRANSCRIPTIONAL REGULATOR HI_0293-RELATED"/>
    <property type="match status" value="1"/>
</dbReference>
<dbReference type="Proteomes" id="UP001060112">
    <property type="component" value="Chromosome"/>
</dbReference>
<name>A0ABY5I2V2_9FIRM</name>
<keyword evidence="2" id="KW-0238">DNA-binding</keyword>
<gene>
    <name evidence="5" type="ORF">NMU03_02275</name>
</gene>
<evidence type="ECO:0000256" key="3">
    <source>
        <dbReference type="ARBA" id="ARBA00023163"/>
    </source>
</evidence>
<dbReference type="PROSITE" id="PS50937">
    <property type="entry name" value="HTH_MERR_2"/>
    <property type="match status" value="1"/>
</dbReference>
<evidence type="ECO:0000259" key="4">
    <source>
        <dbReference type="PROSITE" id="PS50937"/>
    </source>
</evidence>
<evidence type="ECO:0000313" key="5">
    <source>
        <dbReference type="EMBL" id="UTY39669.1"/>
    </source>
</evidence>
<dbReference type="InterPro" id="IPR000551">
    <property type="entry name" value="MerR-type_HTH_dom"/>
</dbReference>
<dbReference type="CDD" id="cd00592">
    <property type="entry name" value="HTH_MerR-like"/>
    <property type="match status" value="1"/>
</dbReference>
<organism evidence="5 6">
    <name type="scientific">Allocoprobacillus halotolerans</name>
    <dbReference type="NCBI Taxonomy" id="2944914"/>
    <lineage>
        <taxon>Bacteria</taxon>
        <taxon>Bacillati</taxon>
        <taxon>Bacillota</taxon>
        <taxon>Erysipelotrichia</taxon>
        <taxon>Erysipelotrichales</taxon>
        <taxon>Erysipelotrichaceae</taxon>
        <taxon>Allocoprobacillus</taxon>
    </lineage>
</organism>
<dbReference type="SUPFAM" id="SSF46955">
    <property type="entry name" value="Putative DNA-binding domain"/>
    <property type="match status" value="1"/>
</dbReference>
<dbReference type="Pfam" id="PF13411">
    <property type="entry name" value="MerR_1"/>
    <property type="match status" value="1"/>
</dbReference>
<sequence length="87" mass="10680">MKIQEICDSCHITKKAIYYYEKQHLIKTHKNQNGYREFSEKDVQRIQEIVMYRSFDISIEDIRYLLDLDEDSKKDDLQKYINKDKNK</sequence>
<reference evidence="5" key="1">
    <citation type="submission" date="2022-07" db="EMBL/GenBank/DDBJ databases">
        <title>Faecal culturing of patients with breast cancer.</title>
        <authorList>
            <person name="Teng N.M.Y."/>
            <person name="Kiu R."/>
            <person name="Evans R."/>
            <person name="Baker D.J."/>
            <person name="Zenner C."/>
            <person name="Robinson S.D."/>
            <person name="Hall L.J."/>
        </authorList>
    </citation>
    <scope>NUCLEOTIDE SEQUENCE</scope>
    <source>
        <strain evidence="5">LH1062</strain>
    </source>
</reference>
<dbReference type="InterPro" id="IPR009061">
    <property type="entry name" value="DNA-bd_dom_put_sf"/>
</dbReference>
<feature type="domain" description="HTH merR-type" evidence="4">
    <location>
        <begin position="1"/>
        <end position="68"/>
    </location>
</feature>
<keyword evidence="1" id="KW-0805">Transcription regulation</keyword>
<accession>A0ABY5I2V2</accession>
<dbReference type="RefSeq" id="WP_290140956.1">
    <property type="nucleotide sequence ID" value="NZ_CP101620.1"/>
</dbReference>
<evidence type="ECO:0000256" key="2">
    <source>
        <dbReference type="ARBA" id="ARBA00023125"/>
    </source>
</evidence>
<evidence type="ECO:0000256" key="1">
    <source>
        <dbReference type="ARBA" id="ARBA00023015"/>
    </source>
</evidence>
<keyword evidence="6" id="KW-1185">Reference proteome</keyword>
<dbReference type="SMART" id="SM00422">
    <property type="entry name" value="HTH_MERR"/>
    <property type="match status" value="1"/>
</dbReference>
<keyword evidence="3" id="KW-0804">Transcription</keyword>
<protein>
    <submittedName>
        <fullName evidence="5">MerR family transcriptional regulator</fullName>
    </submittedName>
</protein>
<proteinExistence type="predicted"/>
<dbReference type="Gene3D" id="1.10.1660.10">
    <property type="match status" value="1"/>
</dbReference>